<dbReference type="GO" id="GO:0043190">
    <property type="term" value="C:ATP-binding cassette (ABC) transporter complex"/>
    <property type="evidence" value="ECO:0007669"/>
    <property type="project" value="InterPro"/>
</dbReference>
<gene>
    <name evidence="6" type="ORF">H2LOC_020150</name>
</gene>
<dbReference type="FunFam" id="3.40.50.300:FF:000133">
    <property type="entry name" value="Spermidine/putrescine import ATP-binding protein PotA"/>
    <property type="match status" value="1"/>
</dbReference>
<sequence>MTTQPLLSVEHISKRFGPVAALEDVSLSVGAGEFFALLGPSGCGKTTLMRLIAGFETPDSGQALLSGRDLFGIPPHRRPINMMFQSYALFPHLNVFENVAFGLRRRGGAGREEISARVDHLLEIVQLQGFGGRKIDQLSGGQKQRVALARALAPGPSLLLLDEPLGALDRKLREETQFQLKDIQRRLKTSFVIVTHDQDEALALADRIAVMRAGAVEQIGSPVEIYQKPASRFVASFVGATNMIEGRISRDGDAVYFEAPFGRLERRGCALPGGAPAALSLRPEQIVVQREGEGVRGVIEDVAFRGETTRLRVGVGGGEALNVSSSKGMVFSLGEAVRLAIAPDAGALFPGSE</sequence>
<evidence type="ECO:0000256" key="2">
    <source>
        <dbReference type="ARBA" id="ARBA00022448"/>
    </source>
</evidence>
<dbReference type="InterPro" id="IPR017871">
    <property type="entry name" value="ABC_transporter-like_CS"/>
</dbReference>
<evidence type="ECO:0000313" key="6">
    <source>
        <dbReference type="EMBL" id="QGM47801.1"/>
    </source>
</evidence>
<dbReference type="PROSITE" id="PS50893">
    <property type="entry name" value="ABC_TRANSPORTER_2"/>
    <property type="match status" value="1"/>
</dbReference>
<dbReference type="Gene3D" id="3.40.50.300">
    <property type="entry name" value="P-loop containing nucleotide triphosphate hydrolases"/>
    <property type="match status" value="1"/>
</dbReference>
<dbReference type="SMART" id="SM00382">
    <property type="entry name" value="AAA"/>
    <property type="match status" value="1"/>
</dbReference>
<dbReference type="Gene3D" id="2.40.50.100">
    <property type="match status" value="1"/>
</dbReference>
<keyword evidence="2" id="KW-0813">Transport</keyword>
<dbReference type="GO" id="GO:0015847">
    <property type="term" value="P:putrescine transport"/>
    <property type="evidence" value="ECO:0007669"/>
    <property type="project" value="UniProtKB-ARBA"/>
</dbReference>
<dbReference type="Proteomes" id="UP000309061">
    <property type="component" value="Chromosome"/>
</dbReference>
<dbReference type="EMBL" id="CP046052">
    <property type="protein sequence ID" value="QGM47801.1"/>
    <property type="molecule type" value="Genomic_DNA"/>
</dbReference>
<evidence type="ECO:0000256" key="4">
    <source>
        <dbReference type="ARBA" id="ARBA00022840"/>
    </source>
</evidence>
<dbReference type="InterPro" id="IPR027417">
    <property type="entry name" value="P-loop_NTPase"/>
</dbReference>
<keyword evidence="3" id="KW-0547">Nucleotide-binding</keyword>
<protein>
    <submittedName>
        <fullName evidence="6">ATP-binding cassette domain-containing protein</fullName>
    </submittedName>
</protein>
<feature type="domain" description="ABC transporter" evidence="5">
    <location>
        <begin position="7"/>
        <end position="238"/>
    </location>
</feature>
<dbReference type="InterPro" id="IPR013611">
    <property type="entry name" value="Transp-assoc_OB_typ2"/>
</dbReference>
<proteinExistence type="inferred from homology"/>
<dbReference type="InterPro" id="IPR003439">
    <property type="entry name" value="ABC_transporter-like_ATP-bd"/>
</dbReference>
<dbReference type="AlphaFoldDB" id="A0A6B8KKX8"/>
<dbReference type="GO" id="GO:0016887">
    <property type="term" value="F:ATP hydrolysis activity"/>
    <property type="evidence" value="ECO:0007669"/>
    <property type="project" value="InterPro"/>
</dbReference>
<dbReference type="SUPFAM" id="SSF50331">
    <property type="entry name" value="MOP-like"/>
    <property type="match status" value="1"/>
</dbReference>
<dbReference type="InterPro" id="IPR050093">
    <property type="entry name" value="ABC_SmlMolc_Importer"/>
</dbReference>
<evidence type="ECO:0000313" key="7">
    <source>
        <dbReference type="Proteomes" id="UP000309061"/>
    </source>
</evidence>
<dbReference type="PROSITE" id="PS00211">
    <property type="entry name" value="ABC_TRANSPORTER_1"/>
    <property type="match status" value="1"/>
</dbReference>
<organism evidence="6 7">
    <name type="scientific">Methylocystis heyeri</name>
    <dbReference type="NCBI Taxonomy" id="391905"/>
    <lineage>
        <taxon>Bacteria</taxon>
        <taxon>Pseudomonadati</taxon>
        <taxon>Pseudomonadota</taxon>
        <taxon>Alphaproteobacteria</taxon>
        <taxon>Hyphomicrobiales</taxon>
        <taxon>Methylocystaceae</taxon>
        <taxon>Methylocystis</taxon>
    </lineage>
</organism>
<dbReference type="RefSeq" id="WP_136494454.1">
    <property type="nucleotide sequence ID" value="NZ_CP046052.1"/>
</dbReference>
<dbReference type="InterPro" id="IPR008995">
    <property type="entry name" value="Mo/tungstate-bd_C_term_dom"/>
</dbReference>
<keyword evidence="7" id="KW-1185">Reference proteome</keyword>
<dbReference type="PANTHER" id="PTHR42781">
    <property type="entry name" value="SPERMIDINE/PUTRESCINE IMPORT ATP-BINDING PROTEIN POTA"/>
    <property type="match status" value="1"/>
</dbReference>
<name>A0A6B8KKX8_9HYPH</name>
<dbReference type="InterPro" id="IPR003593">
    <property type="entry name" value="AAA+_ATPase"/>
</dbReference>
<reference evidence="6 7" key="1">
    <citation type="submission" date="2019-11" db="EMBL/GenBank/DDBJ databases">
        <title>The genome sequence of Methylocystis heyeri.</title>
        <authorList>
            <person name="Oshkin I.Y."/>
            <person name="Miroshnikov K."/>
            <person name="Dedysh S.N."/>
        </authorList>
    </citation>
    <scope>NUCLEOTIDE SEQUENCE [LARGE SCALE GENOMIC DNA]</scope>
    <source>
        <strain evidence="6 7">H2</strain>
    </source>
</reference>
<evidence type="ECO:0000256" key="1">
    <source>
        <dbReference type="ARBA" id="ARBA00005417"/>
    </source>
</evidence>
<dbReference type="GO" id="GO:0022857">
    <property type="term" value="F:transmembrane transporter activity"/>
    <property type="evidence" value="ECO:0007669"/>
    <property type="project" value="InterPro"/>
</dbReference>
<dbReference type="OrthoDB" id="9802264at2"/>
<dbReference type="KEGG" id="mhey:H2LOC_020150"/>
<dbReference type="GO" id="GO:0005524">
    <property type="term" value="F:ATP binding"/>
    <property type="evidence" value="ECO:0007669"/>
    <property type="project" value="UniProtKB-KW"/>
</dbReference>
<dbReference type="PANTHER" id="PTHR42781:SF4">
    <property type="entry name" value="SPERMIDINE_PUTRESCINE IMPORT ATP-BINDING PROTEIN POTA"/>
    <property type="match status" value="1"/>
</dbReference>
<accession>A0A6B8KKX8</accession>
<dbReference type="Pfam" id="PF00005">
    <property type="entry name" value="ABC_tran"/>
    <property type="match status" value="1"/>
</dbReference>
<comment type="similarity">
    <text evidence="1">Belongs to the ABC transporter superfamily.</text>
</comment>
<evidence type="ECO:0000256" key="3">
    <source>
        <dbReference type="ARBA" id="ARBA00022741"/>
    </source>
</evidence>
<keyword evidence="4 6" id="KW-0067">ATP-binding</keyword>
<dbReference type="Pfam" id="PF08402">
    <property type="entry name" value="TOBE_2"/>
    <property type="match status" value="1"/>
</dbReference>
<dbReference type="SUPFAM" id="SSF52540">
    <property type="entry name" value="P-loop containing nucleoside triphosphate hydrolases"/>
    <property type="match status" value="1"/>
</dbReference>
<evidence type="ECO:0000259" key="5">
    <source>
        <dbReference type="PROSITE" id="PS50893"/>
    </source>
</evidence>